<protein>
    <recommendedName>
        <fullName evidence="5">TonB-dependent transporter Oar-like beta-barrel domain-containing protein</fullName>
    </recommendedName>
</protein>
<feature type="signal peptide" evidence="4">
    <location>
        <begin position="1"/>
        <end position="26"/>
    </location>
</feature>
<name>A0A2U3L6T6_9BACT</name>
<evidence type="ECO:0000313" key="6">
    <source>
        <dbReference type="EMBL" id="SPF47613.1"/>
    </source>
</evidence>
<evidence type="ECO:0000256" key="1">
    <source>
        <dbReference type="ARBA" id="ARBA00004442"/>
    </source>
</evidence>
<dbReference type="InterPro" id="IPR057601">
    <property type="entry name" value="Oar-like_b-barrel"/>
</dbReference>
<organism evidence="6 7">
    <name type="scientific">Candidatus Sulfotelmatobacter kueseliae</name>
    <dbReference type="NCBI Taxonomy" id="2042962"/>
    <lineage>
        <taxon>Bacteria</taxon>
        <taxon>Pseudomonadati</taxon>
        <taxon>Acidobacteriota</taxon>
        <taxon>Terriglobia</taxon>
        <taxon>Terriglobales</taxon>
        <taxon>Candidatus Korobacteraceae</taxon>
        <taxon>Candidatus Sulfotelmatobacter</taxon>
    </lineage>
</organism>
<dbReference type="AlphaFoldDB" id="A0A2U3L6T6"/>
<sequence length="1181" mass="126707">MTSHMKSVLHFSVAAAVLFSAITARAGITGSISGTVSDPSGAVMAGVTVSVTSVATGVRSTTVTDGKGFYRFPALNVDTYDVAVSQAGFRPFLESGVRIDANSAIQIDIPLQLGQLTDTVTVKSNTLQVETQSTQMGDVIEGATITSVPLNGRSYINLLALQPGVSPYTDDDTAAGLVQAPVSGSLGNGTQSINGGRPEANGFMVNGADAQEGVHNGAAIVPNLDAISEFRIITNNFNAEYGNYSGGQINVVTKSGSNDFHGGLFEFLRNTDFDAANYFTGRGDFKQNQFGGTFGGPIKKNKLFFFGDYQGTRQIIGASQHYAVPSTADRTGNLADESGNLTGSVGSAYFANVLNARMGLPPNTISSGEPYYTDASCSPTNAADPCVFAGAAIPKTAWDPVAVNMLQYIPSPNGGSGAASTFSTSAYNQTLTDNKVGARLDASLGKNMLFGYYFLDRYNVANPYESVNVPGFTALTHGMSQMINLGLTTTLSPSTVNDARLVYLRNVNFIGNPQGGLGVSLASLGFNTPWNNTGGIGNISPSLAGVPNTNFNNYSFGVPSTTFDQHNNTFQIIDNLTRIVGTHTFQFGADVHYDQIDLNGFTGENGQFFFDGSETGIDFADFLIGAPVSFIQGSQDIEHTRSKYYGLYGQDSWRARPTLTLNYGLRWEASTPWYDAQNYIETLIVGEQSQLFPGAPAGLVVPGDPGVPRTLAPTRYGNFAPRFGLAYSPKANEGLLAKILGGPGNTSIRVGYGFFYQSIQQADTEQEIGDAPYGFYYQSSTLPMTVSPFIDRTTGDLQPSYFPFSFPPPNVSAKNPDTSFPWNLVEPIAGGNYFNPKNVLPYSQDYELSLQRQFGRATVLSLSYVGTVGHKLLSFVESNPGNQALCLSLSTTASVLPNTPTCGPFGENGVYSPVGGGQVNGTRYPFGPNFGSNAYMNSIANSSYNSFQASLQHTDKYAEFMIGYTWAKSMDNGSGTLDATNPYNPRQSRALSIYDVPQIFVASYTIHLPLDRWSGDRAVARRLTGGWALSGITTFASGRPVQLTENDDNSLSGTFLAPVDAPSYANNGSKLYVDRNPRDGQPYFNPNYFVQEPEGQIGNVMRRFFNGPGISNFDLALLKNTKITETKELQFRAEAFNVFNHAQFQIPTASGLFNNTGVNGFGYATVARDPRIMQLGLKLLF</sequence>
<dbReference type="InterPro" id="IPR036942">
    <property type="entry name" value="Beta-barrel_TonB_sf"/>
</dbReference>
<keyword evidence="2" id="KW-0472">Membrane</keyword>
<evidence type="ECO:0000256" key="2">
    <source>
        <dbReference type="ARBA" id="ARBA00023136"/>
    </source>
</evidence>
<dbReference type="InterPro" id="IPR008969">
    <property type="entry name" value="CarboxyPept-like_regulatory"/>
</dbReference>
<dbReference type="Gene3D" id="2.60.40.1120">
    <property type="entry name" value="Carboxypeptidase-like, regulatory domain"/>
    <property type="match status" value="1"/>
</dbReference>
<feature type="domain" description="TonB-dependent transporter Oar-like beta-barrel" evidence="5">
    <location>
        <begin position="252"/>
        <end position="1174"/>
    </location>
</feature>
<keyword evidence="4" id="KW-0732">Signal</keyword>
<evidence type="ECO:0000256" key="4">
    <source>
        <dbReference type="SAM" id="SignalP"/>
    </source>
</evidence>
<dbReference type="GO" id="GO:0009279">
    <property type="term" value="C:cell outer membrane"/>
    <property type="evidence" value="ECO:0007669"/>
    <property type="project" value="UniProtKB-SubCell"/>
</dbReference>
<dbReference type="Proteomes" id="UP000238701">
    <property type="component" value="Unassembled WGS sequence"/>
</dbReference>
<proteinExistence type="predicted"/>
<dbReference type="Pfam" id="PF25183">
    <property type="entry name" value="OMP_b-brl_4"/>
    <property type="match status" value="1"/>
</dbReference>
<accession>A0A2U3L6T6</accession>
<dbReference type="SUPFAM" id="SSF49464">
    <property type="entry name" value="Carboxypeptidase regulatory domain-like"/>
    <property type="match status" value="1"/>
</dbReference>
<evidence type="ECO:0000259" key="5">
    <source>
        <dbReference type="Pfam" id="PF25183"/>
    </source>
</evidence>
<evidence type="ECO:0000256" key="3">
    <source>
        <dbReference type="ARBA" id="ARBA00023237"/>
    </source>
</evidence>
<comment type="subcellular location">
    <subcellularLocation>
        <location evidence="1">Cell outer membrane</location>
    </subcellularLocation>
</comment>
<dbReference type="SUPFAM" id="SSF56935">
    <property type="entry name" value="Porins"/>
    <property type="match status" value="1"/>
</dbReference>
<gene>
    <name evidence="6" type="ORF">SBA1_760003</name>
</gene>
<dbReference type="Pfam" id="PF13620">
    <property type="entry name" value="CarboxypepD_reg"/>
    <property type="match status" value="1"/>
</dbReference>
<evidence type="ECO:0000313" key="7">
    <source>
        <dbReference type="Proteomes" id="UP000238701"/>
    </source>
</evidence>
<reference evidence="7" key="1">
    <citation type="submission" date="2018-02" db="EMBL/GenBank/DDBJ databases">
        <authorList>
            <person name="Hausmann B."/>
        </authorList>
    </citation>
    <scope>NUCLEOTIDE SEQUENCE [LARGE SCALE GENOMIC DNA]</scope>
    <source>
        <strain evidence="7">Peat soil MAG SbA1</strain>
    </source>
</reference>
<keyword evidence="3" id="KW-0998">Cell outer membrane</keyword>
<dbReference type="EMBL" id="OMOD01000173">
    <property type="protein sequence ID" value="SPF47613.1"/>
    <property type="molecule type" value="Genomic_DNA"/>
</dbReference>
<dbReference type="Gene3D" id="2.40.170.20">
    <property type="entry name" value="TonB-dependent receptor, beta-barrel domain"/>
    <property type="match status" value="1"/>
</dbReference>
<feature type="chain" id="PRO_5015533292" description="TonB-dependent transporter Oar-like beta-barrel domain-containing protein" evidence="4">
    <location>
        <begin position="27"/>
        <end position="1181"/>
    </location>
</feature>